<comment type="caution">
    <text evidence="2">The sequence shown here is derived from an EMBL/GenBank/DDBJ whole genome shotgun (WGS) entry which is preliminary data.</text>
</comment>
<feature type="transmembrane region" description="Helical" evidence="1">
    <location>
        <begin position="123"/>
        <end position="144"/>
    </location>
</feature>
<organism evidence="2 3">
    <name type="scientific">Ruminococcoides intestinihominis</name>
    <dbReference type="NCBI Taxonomy" id="3133161"/>
    <lineage>
        <taxon>Bacteria</taxon>
        <taxon>Bacillati</taxon>
        <taxon>Bacillota</taxon>
        <taxon>Clostridia</taxon>
        <taxon>Eubacteriales</taxon>
        <taxon>Oscillospiraceae</taxon>
        <taxon>Ruminococcoides</taxon>
    </lineage>
</organism>
<feature type="transmembrane region" description="Helical" evidence="1">
    <location>
        <begin position="70"/>
        <end position="87"/>
    </location>
</feature>
<dbReference type="Proteomes" id="UP001478133">
    <property type="component" value="Unassembled WGS sequence"/>
</dbReference>
<proteinExistence type="predicted"/>
<feature type="transmembrane region" description="Helical" evidence="1">
    <location>
        <begin position="36"/>
        <end position="58"/>
    </location>
</feature>
<accession>A0ABV1HTY1</accession>
<feature type="transmembrane region" description="Helical" evidence="1">
    <location>
        <begin position="93"/>
        <end position="111"/>
    </location>
</feature>
<keyword evidence="3" id="KW-1185">Reference proteome</keyword>
<dbReference type="RefSeq" id="WP_211147565.1">
    <property type="nucleotide sequence ID" value="NZ_JBBMEY010000014.1"/>
</dbReference>
<evidence type="ECO:0000313" key="2">
    <source>
        <dbReference type="EMBL" id="MEQ2565516.1"/>
    </source>
</evidence>
<keyword evidence="1" id="KW-1133">Transmembrane helix</keyword>
<dbReference type="PROSITE" id="PS51257">
    <property type="entry name" value="PROKAR_LIPOPROTEIN"/>
    <property type="match status" value="1"/>
</dbReference>
<name>A0ABV1HTY1_9FIRM</name>
<keyword evidence="1" id="KW-0472">Membrane</keyword>
<protein>
    <submittedName>
        <fullName evidence="2">Uncharacterized protein</fullName>
    </submittedName>
</protein>
<evidence type="ECO:0000256" key="1">
    <source>
        <dbReference type="SAM" id="Phobius"/>
    </source>
</evidence>
<evidence type="ECO:0000313" key="3">
    <source>
        <dbReference type="Proteomes" id="UP001478133"/>
    </source>
</evidence>
<reference evidence="2 3" key="1">
    <citation type="submission" date="2024-03" db="EMBL/GenBank/DDBJ databases">
        <title>Human intestinal bacterial collection.</title>
        <authorList>
            <person name="Pauvert C."/>
            <person name="Hitch T.C.A."/>
            <person name="Clavel T."/>
        </authorList>
    </citation>
    <scope>NUCLEOTIDE SEQUENCE [LARGE SCALE GENOMIC DNA]</scope>
    <source>
        <strain evidence="2 3">CLA-AP-H18</strain>
    </source>
</reference>
<dbReference type="EMBL" id="JBBMFI010000012">
    <property type="protein sequence ID" value="MEQ2565516.1"/>
    <property type="molecule type" value="Genomic_DNA"/>
</dbReference>
<sequence length="234" mass="25901">MKKAISILMCVLLSLTILYPAGIVITACFGYSFELISVSAFAIAIAVLSVCIVILDLVFKNQLESKMVQILPAIITPLSLINAVFYIFECPQIWVIASVLLSAGCCCYLTVKYGKPLTLKVVTLVLSALMILPICFFSFIALIFGNIGQNTVVQTVESPSGKYYAQVIDSDQGALGGDTLVDVYKKSGINLILFKIENKPQRVYLGEWGEFENMQIHWKDDNYLVINSVEYKIE</sequence>
<keyword evidence="1" id="KW-0812">Transmembrane</keyword>
<gene>
    <name evidence="2" type="ORF">ABFO16_04605</name>
</gene>